<reference evidence="14" key="1">
    <citation type="journal article" date="2023" name="Mol. Phylogenet. Evol.">
        <title>Genome-scale phylogeny and comparative genomics of the fungal order Sordariales.</title>
        <authorList>
            <person name="Hensen N."/>
            <person name="Bonometti L."/>
            <person name="Westerberg I."/>
            <person name="Brannstrom I.O."/>
            <person name="Guillou S."/>
            <person name="Cros-Aarteil S."/>
            <person name="Calhoun S."/>
            <person name="Haridas S."/>
            <person name="Kuo A."/>
            <person name="Mondo S."/>
            <person name="Pangilinan J."/>
            <person name="Riley R."/>
            <person name="LaButti K."/>
            <person name="Andreopoulos B."/>
            <person name="Lipzen A."/>
            <person name="Chen C."/>
            <person name="Yan M."/>
            <person name="Daum C."/>
            <person name="Ng V."/>
            <person name="Clum A."/>
            <person name="Steindorff A."/>
            <person name="Ohm R.A."/>
            <person name="Martin F."/>
            <person name="Silar P."/>
            <person name="Natvig D.O."/>
            <person name="Lalanne C."/>
            <person name="Gautier V."/>
            <person name="Ament-Velasquez S.L."/>
            <person name="Kruys A."/>
            <person name="Hutchinson M.I."/>
            <person name="Powell A.J."/>
            <person name="Barry K."/>
            <person name="Miller A.N."/>
            <person name="Grigoriev I.V."/>
            <person name="Debuchy R."/>
            <person name="Gladieux P."/>
            <person name="Hiltunen Thoren M."/>
            <person name="Johannesson H."/>
        </authorList>
    </citation>
    <scope>NUCLEOTIDE SEQUENCE [LARGE SCALE GENOMIC DNA]</scope>
    <source>
        <strain evidence="14">CBS 284.82</strain>
    </source>
</reference>
<dbReference type="SFLD" id="SFLDG01168">
    <property type="entry name" value="Ferric_reductase_subgroup_(FRE"/>
    <property type="match status" value="1"/>
</dbReference>
<feature type="region of interest" description="Disordered" evidence="8">
    <location>
        <begin position="512"/>
        <end position="558"/>
    </location>
</feature>
<keyword evidence="7 9" id="KW-0472">Membrane</keyword>
<feature type="compositionally biased region" description="Basic and acidic residues" evidence="8">
    <location>
        <begin position="528"/>
        <end position="540"/>
    </location>
</feature>
<evidence type="ECO:0000256" key="6">
    <source>
        <dbReference type="ARBA" id="ARBA00023065"/>
    </source>
</evidence>
<dbReference type="Proteomes" id="UP001303115">
    <property type="component" value="Unassembled WGS sequence"/>
</dbReference>
<dbReference type="GO" id="GO:0005886">
    <property type="term" value="C:plasma membrane"/>
    <property type="evidence" value="ECO:0007669"/>
    <property type="project" value="TreeGrafter"/>
</dbReference>
<protein>
    <recommendedName>
        <fullName evidence="15">Ferric oxidoreductase domain-containing protein</fullName>
    </recommendedName>
</protein>
<evidence type="ECO:0000256" key="5">
    <source>
        <dbReference type="ARBA" id="ARBA00023002"/>
    </source>
</evidence>
<accession>A0AAN6PFE4</accession>
<keyword evidence="4 9" id="KW-1133">Transmembrane helix</keyword>
<dbReference type="AlphaFoldDB" id="A0AAN6PFE4"/>
<dbReference type="InterPro" id="IPR013121">
    <property type="entry name" value="Fe_red_NAD-bd_6"/>
</dbReference>
<dbReference type="GO" id="GO:0015677">
    <property type="term" value="P:copper ion import"/>
    <property type="evidence" value="ECO:0007669"/>
    <property type="project" value="TreeGrafter"/>
</dbReference>
<keyword evidence="5" id="KW-0560">Oxidoreductase</keyword>
<dbReference type="GO" id="GO:0006879">
    <property type="term" value="P:intracellular iron ion homeostasis"/>
    <property type="evidence" value="ECO:0007669"/>
    <property type="project" value="TreeGrafter"/>
</dbReference>
<feature type="compositionally biased region" description="Polar residues" evidence="8">
    <location>
        <begin position="542"/>
        <end position="558"/>
    </location>
</feature>
<organism evidence="13 14">
    <name type="scientific">Parachaetomium inaequale</name>
    <dbReference type="NCBI Taxonomy" id="2588326"/>
    <lineage>
        <taxon>Eukaryota</taxon>
        <taxon>Fungi</taxon>
        <taxon>Dikarya</taxon>
        <taxon>Ascomycota</taxon>
        <taxon>Pezizomycotina</taxon>
        <taxon>Sordariomycetes</taxon>
        <taxon>Sordariomycetidae</taxon>
        <taxon>Sordariales</taxon>
        <taxon>Chaetomiaceae</taxon>
        <taxon>Parachaetomium</taxon>
    </lineage>
</organism>
<dbReference type="InterPro" id="IPR039261">
    <property type="entry name" value="FNR_nucleotide-bd"/>
</dbReference>
<dbReference type="InterPro" id="IPR013130">
    <property type="entry name" value="Fe3_Rdtase_TM_dom"/>
</dbReference>
<keyword evidence="10" id="KW-0732">Signal</keyword>
<sequence length="774" mass="85189">MKTAAAALIVAAAVVGPAAAVGKDFFARVARQGTVGLGQEQYAPVTCAYACRSSIAGWMLNCPDADHGHGHGHGDMDGMMMMAMPSPACYASNDPFLTSLAWCIKTRCNEDIPISLLERYWEMNVAGRMDVQPLPKYSYQDALARITTPPTTVHNSSLTLNGTELVSDFFYSMVYGSLEGIEINISLCNQYTLVVLLTCSLAPVLLSLFRFLPLPQSMVSKFYAHVIDPPVFGSRHAVPVVFCLGIVPTRGQALFILYIWALNIILSAVNHVITWPNLWFNTIDEEVLEWVGNRVGMLSFANLILAVLFSSRNNILLHVTTWTRSIFVLVHRWVAVISIIQAILHTALYLQLQISTAALPDEAAYAYWYWGLIATVALVLLVPASLLPIRQRAYEFFLAWHLVFALLAMVACFLHIYLRYRWQWGYEIWVTIPLALFGLDWFLLRPLRVLGNGLARRAHLKVVDADYIRVDVPGVYAAEGGGHGYLYFPTLSWRVWENHPFSVVPLPGLPVRPSQTDSATPPSEEDLEAKTKSGNGKEARAATTSISHPQRPCFSSSSSPGGITFFIRRRAGLTAHLARQAGLSPDGLPVLVESSYRGHTATRQLISTAYPNLLILAGGVGITAALPLLLERRPRMAAAGVTKLYWGVRTQPLVDAVEERVMLLPGKEQQQQQEQQQHAVREGGGSSNHSDSDGGGGVRRRWWMDAEVRVSVGRRFDFPKVLERELMGGGLVGGGGTTVVVCGPPGMADEVRLAVVGLARRGAVVRFVEERFGW</sequence>
<dbReference type="EMBL" id="MU854435">
    <property type="protein sequence ID" value="KAK4038251.1"/>
    <property type="molecule type" value="Genomic_DNA"/>
</dbReference>
<keyword evidence="6" id="KW-0406">Ion transport</keyword>
<evidence type="ECO:0000256" key="10">
    <source>
        <dbReference type="SAM" id="SignalP"/>
    </source>
</evidence>
<dbReference type="Gene3D" id="3.40.50.80">
    <property type="entry name" value="Nucleotide-binding domain of ferredoxin-NADP reductase (FNR) module"/>
    <property type="match status" value="1"/>
</dbReference>
<dbReference type="GO" id="GO:0006826">
    <property type="term" value="P:iron ion transport"/>
    <property type="evidence" value="ECO:0007669"/>
    <property type="project" value="TreeGrafter"/>
</dbReference>
<feature type="transmembrane region" description="Helical" evidence="9">
    <location>
        <begin position="367"/>
        <end position="389"/>
    </location>
</feature>
<comment type="caution">
    <text evidence="13">The sequence shown here is derived from an EMBL/GenBank/DDBJ whole genome shotgun (WGS) entry which is preliminary data.</text>
</comment>
<feature type="transmembrane region" description="Helical" evidence="9">
    <location>
        <begin position="424"/>
        <end position="444"/>
    </location>
</feature>
<feature type="domain" description="Ferric oxidoreductase" evidence="11">
    <location>
        <begin position="296"/>
        <end position="412"/>
    </location>
</feature>
<name>A0AAN6PFE4_9PEZI</name>
<evidence type="ECO:0000256" key="4">
    <source>
        <dbReference type="ARBA" id="ARBA00022989"/>
    </source>
</evidence>
<feature type="transmembrane region" description="Helical" evidence="9">
    <location>
        <begin position="295"/>
        <end position="315"/>
    </location>
</feature>
<evidence type="ECO:0000313" key="13">
    <source>
        <dbReference type="EMBL" id="KAK4038251.1"/>
    </source>
</evidence>
<feature type="chain" id="PRO_5042820382" description="Ferric oxidoreductase domain-containing protein" evidence="10">
    <location>
        <begin position="21"/>
        <end position="774"/>
    </location>
</feature>
<keyword evidence="14" id="KW-1185">Reference proteome</keyword>
<evidence type="ECO:0000256" key="1">
    <source>
        <dbReference type="ARBA" id="ARBA00004141"/>
    </source>
</evidence>
<dbReference type="PANTHER" id="PTHR32361:SF9">
    <property type="entry name" value="FERRIC REDUCTASE TRANSMEMBRANE COMPONENT 3-RELATED"/>
    <property type="match status" value="1"/>
</dbReference>
<evidence type="ECO:0000259" key="12">
    <source>
        <dbReference type="Pfam" id="PF08030"/>
    </source>
</evidence>
<evidence type="ECO:0000256" key="8">
    <source>
        <dbReference type="SAM" id="MobiDB-lite"/>
    </source>
</evidence>
<evidence type="ECO:0000256" key="7">
    <source>
        <dbReference type="ARBA" id="ARBA00023136"/>
    </source>
</evidence>
<comment type="subcellular location">
    <subcellularLocation>
        <location evidence="1">Membrane</location>
        <topology evidence="1">Multi-pass membrane protein</topology>
    </subcellularLocation>
</comment>
<feature type="transmembrane region" description="Helical" evidence="9">
    <location>
        <begin position="191"/>
        <end position="212"/>
    </location>
</feature>
<feature type="signal peptide" evidence="10">
    <location>
        <begin position="1"/>
        <end position="20"/>
    </location>
</feature>
<dbReference type="GO" id="GO:0000293">
    <property type="term" value="F:ferric-chelate reductase activity"/>
    <property type="evidence" value="ECO:0007669"/>
    <property type="project" value="TreeGrafter"/>
</dbReference>
<dbReference type="Pfam" id="PF08030">
    <property type="entry name" value="NAD_binding_6"/>
    <property type="match status" value="1"/>
</dbReference>
<keyword evidence="3 9" id="KW-0812">Transmembrane</keyword>
<feature type="transmembrane region" description="Helical" evidence="9">
    <location>
        <begin position="327"/>
        <end position="347"/>
    </location>
</feature>
<keyword evidence="2" id="KW-0813">Transport</keyword>
<dbReference type="InterPro" id="IPR051410">
    <property type="entry name" value="Ferric/Cupric_Reductase"/>
</dbReference>
<dbReference type="PANTHER" id="PTHR32361">
    <property type="entry name" value="FERRIC/CUPRIC REDUCTASE TRANSMEMBRANE COMPONENT"/>
    <property type="match status" value="1"/>
</dbReference>
<dbReference type="Pfam" id="PF01794">
    <property type="entry name" value="Ferric_reduct"/>
    <property type="match status" value="1"/>
</dbReference>
<feature type="transmembrane region" description="Helical" evidence="9">
    <location>
        <begin position="396"/>
        <end position="418"/>
    </location>
</feature>
<evidence type="ECO:0000313" key="14">
    <source>
        <dbReference type="Proteomes" id="UP001303115"/>
    </source>
</evidence>
<dbReference type="SFLD" id="SFLDS00052">
    <property type="entry name" value="Ferric_Reductase_Domain"/>
    <property type="match status" value="1"/>
</dbReference>
<feature type="domain" description="Ferric reductase NAD binding" evidence="12">
    <location>
        <begin position="610"/>
        <end position="755"/>
    </location>
</feature>
<evidence type="ECO:0000259" key="11">
    <source>
        <dbReference type="Pfam" id="PF01794"/>
    </source>
</evidence>
<proteinExistence type="predicted"/>
<evidence type="ECO:0000256" key="2">
    <source>
        <dbReference type="ARBA" id="ARBA00022448"/>
    </source>
</evidence>
<feature type="compositionally biased region" description="Low complexity" evidence="8">
    <location>
        <begin position="668"/>
        <end position="677"/>
    </location>
</feature>
<feature type="region of interest" description="Disordered" evidence="8">
    <location>
        <begin position="666"/>
        <end position="698"/>
    </location>
</feature>
<evidence type="ECO:0000256" key="9">
    <source>
        <dbReference type="SAM" id="Phobius"/>
    </source>
</evidence>
<gene>
    <name evidence="13" type="ORF">C8A01DRAFT_37835</name>
</gene>
<evidence type="ECO:0008006" key="15">
    <source>
        <dbReference type="Google" id="ProtNLM"/>
    </source>
</evidence>
<feature type="transmembrane region" description="Helical" evidence="9">
    <location>
        <begin position="613"/>
        <end position="630"/>
    </location>
</feature>
<evidence type="ECO:0000256" key="3">
    <source>
        <dbReference type="ARBA" id="ARBA00022692"/>
    </source>
</evidence>
<dbReference type="CDD" id="cd06186">
    <property type="entry name" value="NOX_Duox_like_FAD_NADP"/>
    <property type="match status" value="1"/>
</dbReference>
<feature type="transmembrane region" description="Helical" evidence="9">
    <location>
        <begin position="255"/>
        <end position="275"/>
    </location>
</feature>
<dbReference type="SUPFAM" id="SSF52343">
    <property type="entry name" value="Ferredoxin reductase-like, C-terminal NADP-linked domain"/>
    <property type="match status" value="1"/>
</dbReference>